<keyword evidence="3" id="KW-1185">Reference proteome</keyword>
<organism evidence="2 3">
    <name type="scientific">Sandaracinobacteroides saxicola</name>
    <dbReference type="NCBI Taxonomy" id="2759707"/>
    <lineage>
        <taxon>Bacteria</taxon>
        <taxon>Pseudomonadati</taxon>
        <taxon>Pseudomonadota</taxon>
        <taxon>Alphaproteobacteria</taxon>
        <taxon>Sphingomonadales</taxon>
        <taxon>Sphingosinicellaceae</taxon>
        <taxon>Sandaracinobacteroides</taxon>
    </lineage>
</organism>
<dbReference type="KEGG" id="sand:H3309_01950"/>
<reference evidence="2 3" key="1">
    <citation type="submission" date="2020-07" db="EMBL/GenBank/DDBJ databases">
        <title>Complete genome sequence for Sandaracinobacter sp. M6.</title>
        <authorList>
            <person name="Tang Y."/>
            <person name="Liu Q."/>
            <person name="Guo Z."/>
            <person name="Lei P."/>
            <person name="Huang B."/>
        </authorList>
    </citation>
    <scope>NUCLEOTIDE SEQUENCE [LARGE SCALE GENOMIC DNA]</scope>
    <source>
        <strain evidence="2 3">M6</strain>
    </source>
</reference>
<evidence type="ECO:0000259" key="1">
    <source>
        <dbReference type="Pfam" id="PF10988"/>
    </source>
</evidence>
<dbReference type="RefSeq" id="WP_182297015.1">
    <property type="nucleotide sequence ID" value="NZ_CP059851.1"/>
</dbReference>
<evidence type="ECO:0000313" key="3">
    <source>
        <dbReference type="Proteomes" id="UP000515292"/>
    </source>
</evidence>
<evidence type="ECO:0000313" key="2">
    <source>
        <dbReference type="EMBL" id="QMW23295.1"/>
    </source>
</evidence>
<dbReference type="PANTHER" id="PTHR39200:SF1">
    <property type="entry name" value="AUTO-TRANSPORTER ADHESIN HEAD GIN DOMAIN-CONTAINING PROTEIN-RELATED"/>
    <property type="match status" value="1"/>
</dbReference>
<name>A0A7G5IIV3_9SPHN</name>
<dbReference type="Proteomes" id="UP000515292">
    <property type="component" value="Chromosome"/>
</dbReference>
<dbReference type="Gene3D" id="2.160.20.120">
    <property type="match status" value="1"/>
</dbReference>
<dbReference type="Pfam" id="PF10988">
    <property type="entry name" value="DUF2807"/>
    <property type="match status" value="1"/>
</dbReference>
<dbReference type="PANTHER" id="PTHR39200">
    <property type="entry name" value="HYPOTHETICAL EXPORTED PROTEIN"/>
    <property type="match status" value="1"/>
</dbReference>
<dbReference type="EMBL" id="CP059851">
    <property type="protein sequence ID" value="QMW23295.1"/>
    <property type="molecule type" value="Genomic_DNA"/>
</dbReference>
<proteinExistence type="predicted"/>
<accession>A0A7G5IIV3</accession>
<sequence>MSLSGAAMAAERSFSVGAFDRVTLLGSPTVEVSTGGGFAVRATGDEADLERLEIVVSGGELRVGLKSGSWGGWSRRELKVFVSLPALRAVNLRGSGDLNVDRVSGAAFAAELAGSGDVRLRQVDVSALTLSLAGSGDIEAQGRCGSGTYTLAGSGDIQARRVLCTSLTASLRGSGDIDGAASGGADVALMGSGDVRITGGAKCKVSTRGSGSVNCG</sequence>
<gene>
    <name evidence="2" type="ORF">H3309_01950</name>
</gene>
<protein>
    <submittedName>
        <fullName evidence="2">DUF2807 domain-containing protein</fullName>
    </submittedName>
</protein>
<dbReference type="InterPro" id="IPR021255">
    <property type="entry name" value="DUF2807"/>
</dbReference>
<feature type="domain" description="Putative auto-transporter adhesin head GIN" evidence="1">
    <location>
        <begin position="18"/>
        <end position="200"/>
    </location>
</feature>
<dbReference type="AlphaFoldDB" id="A0A7G5IIV3"/>